<organism evidence="1 2">
    <name type="scientific">Emericellopsis atlantica</name>
    <dbReference type="NCBI Taxonomy" id="2614577"/>
    <lineage>
        <taxon>Eukaryota</taxon>
        <taxon>Fungi</taxon>
        <taxon>Dikarya</taxon>
        <taxon>Ascomycota</taxon>
        <taxon>Pezizomycotina</taxon>
        <taxon>Sordariomycetes</taxon>
        <taxon>Hypocreomycetidae</taxon>
        <taxon>Hypocreales</taxon>
        <taxon>Bionectriaceae</taxon>
        <taxon>Emericellopsis</taxon>
    </lineage>
</organism>
<reference evidence="1" key="1">
    <citation type="journal article" date="2021" name="IMA Fungus">
        <title>Genomic characterization of three marine fungi, including Emericellopsis atlantica sp. nov. with signatures of a generalist lifestyle and marine biomass degradation.</title>
        <authorList>
            <person name="Hagestad O.C."/>
            <person name="Hou L."/>
            <person name="Andersen J.H."/>
            <person name="Hansen E.H."/>
            <person name="Altermark B."/>
            <person name="Li C."/>
            <person name="Kuhnert E."/>
            <person name="Cox R.J."/>
            <person name="Crous P.W."/>
            <person name="Spatafora J.W."/>
            <person name="Lail K."/>
            <person name="Amirebrahimi M."/>
            <person name="Lipzen A."/>
            <person name="Pangilinan J."/>
            <person name="Andreopoulos W."/>
            <person name="Hayes R.D."/>
            <person name="Ng V."/>
            <person name="Grigoriev I.V."/>
            <person name="Jackson S.A."/>
            <person name="Sutton T.D.S."/>
            <person name="Dobson A.D.W."/>
            <person name="Rama T."/>
        </authorList>
    </citation>
    <scope>NUCLEOTIDE SEQUENCE</scope>
    <source>
        <strain evidence="1">TS7</strain>
    </source>
</reference>
<evidence type="ECO:0000313" key="1">
    <source>
        <dbReference type="EMBL" id="KAG9253560.1"/>
    </source>
</evidence>
<proteinExistence type="predicted"/>
<dbReference type="GeneID" id="70296000"/>
<gene>
    <name evidence="1" type="ORF">F5Z01DRAFT_674966</name>
</gene>
<sequence length="99" mass="11021">MPHINAQRVGPEAHEVDGLYAKLIVNDPEPWWRKVGLGDEYSSSLEQYSQAIVVSGNKASRWHALPDKTTKHAVIVELVAELASVELKIGDGDEESRTW</sequence>
<dbReference type="AlphaFoldDB" id="A0A9P8CNY3"/>
<evidence type="ECO:0000313" key="2">
    <source>
        <dbReference type="Proteomes" id="UP000887229"/>
    </source>
</evidence>
<dbReference type="OrthoDB" id="5046242at2759"/>
<dbReference type="Proteomes" id="UP000887229">
    <property type="component" value="Unassembled WGS sequence"/>
</dbReference>
<dbReference type="Gene3D" id="3.90.660.10">
    <property type="match status" value="1"/>
</dbReference>
<keyword evidence="2" id="KW-1185">Reference proteome</keyword>
<name>A0A9P8CNY3_9HYPO</name>
<comment type="caution">
    <text evidence="1">The sequence shown here is derived from an EMBL/GenBank/DDBJ whole genome shotgun (WGS) entry which is preliminary data.</text>
</comment>
<protein>
    <submittedName>
        <fullName evidence="1">Uncharacterized protein</fullName>
    </submittedName>
</protein>
<accession>A0A9P8CNY3</accession>
<dbReference type="EMBL" id="MU251257">
    <property type="protein sequence ID" value="KAG9253560.1"/>
    <property type="molecule type" value="Genomic_DNA"/>
</dbReference>
<dbReference type="RefSeq" id="XP_046117484.1">
    <property type="nucleotide sequence ID" value="XM_046265097.1"/>
</dbReference>